<feature type="region of interest" description="Disordered" evidence="1">
    <location>
        <begin position="1"/>
        <end position="39"/>
    </location>
</feature>
<reference evidence="2 3" key="1">
    <citation type="journal article" date="2018" name="Front. Plant Sci.">
        <title>Red Clover (Trifolium pratense) and Zigzag Clover (T. medium) - A Picture of Genomic Similarities and Differences.</title>
        <authorList>
            <person name="Dluhosova J."/>
            <person name="Istvanek J."/>
            <person name="Nedelnik J."/>
            <person name="Repkova J."/>
        </authorList>
    </citation>
    <scope>NUCLEOTIDE SEQUENCE [LARGE SCALE GENOMIC DNA]</scope>
    <source>
        <strain evidence="3">cv. 10/8</strain>
        <tissue evidence="2">Leaf</tissue>
    </source>
</reference>
<dbReference type="AlphaFoldDB" id="A0A392QAV5"/>
<protein>
    <submittedName>
        <fullName evidence="2">Uncharacterized protein</fullName>
    </submittedName>
</protein>
<evidence type="ECO:0000256" key="1">
    <source>
        <dbReference type="SAM" id="MobiDB-lite"/>
    </source>
</evidence>
<dbReference type="Proteomes" id="UP000265520">
    <property type="component" value="Unassembled WGS sequence"/>
</dbReference>
<feature type="compositionally biased region" description="Basic and acidic residues" evidence="1">
    <location>
        <begin position="1"/>
        <end position="12"/>
    </location>
</feature>
<sequence length="39" mass="4121">VVKPPENKREVRTVSGLGGGEAAGIAAGGEEEERTRERK</sequence>
<organism evidence="2 3">
    <name type="scientific">Trifolium medium</name>
    <dbReference type="NCBI Taxonomy" id="97028"/>
    <lineage>
        <taxon>Eukaryota</taxon>
        <taxon>Viridiplantae</taxon>
        <taxon>Streptophyta</taxon>
        <taxon>Embryophyta</taxon>
        <taxon>Tracheophyta</taxon>
        <taxon>Spermatophyta</taxon>
        <taxon>Magnoliopsida</taxon>
        <taxon>eudicotyledons</taxon>
        <taxon>Gunneridae</taxon>
        <taxon>Pentapetalae</taxon>
        <taxon>rosids</taxon>
        <taxon>fabids</taxon>
        <taxon>Fabales</taxon>
        <taxon>Fabaceae</taxon>
        <taxon>Papilionoideae</taxon>
        <taxon>50 kb inversion clade</taxon>
        <taxon>NPAAA clade</taxon>
        <taxon>Hologalegina</taxon>
        <taxon>IRL clade</taxon>
        <taxon>Trifolieae</taxon>
        <taxon>Trifolium</taxon>
    </lineage>
</organism>
<accession>A0A392QAV5</accession>
<evidence type="ECO:0000313" key="2">
    <source>
        <dbReference type="EMBL" id="MCI21274.1"/>
    </source>
</evidence>
<feature type="non-terminal residue" evidence="2">
    <location>
        <position position="1"/>
    </location>
</feature>
<name>A0A392QAV5_9FABA</name>
<dbReference type="EMBL" id="LXQA010124109">
    <property type="protein sequence ID" value="MCI21274.1"/>
    <property type="molecule type" value="Genomic_DNA"/>
</dbReference>
<keyword evidence="3" id="KW-1185">Reference proteome</keyword>
<comment type="caution">
    <text evidence="2">The sequence shown here is derived from an EMBL/GenBank/DDBJ whole genome shotgun (WGS) entry which is preliminary data.</text>
</comment>
<evidence type="ECO:0000313" key="3">
    <source>
        <dbReference type="Proteomes" id="UP000265520"/>
    </source>
</evidence>
<proteinExistence type="predicted"/>